<dbReference type="InterPro" id="IPR055009">
    <property type="entry name" value="MrpR_N_CB"/>
</dbReference>
<dbReference type="InterPro" id="IPR011010">
    <property type="entry name" value="DNA_brk_join_enz"/>
</dbReference>
<evidence type="ECO:0000313" key="3">
    <source>
        <dbReference type="EMBL" id="SDJ08735.1"/>
    </source>
</evidence>
<keyword evidence="4" id="KW-1185">Reference proteome</keyword>
<protein>
    <recommendedName>
        <fullName evidence="5">Site-specific recombinase XerD</fullName>
    </recommendedName>
</protein>
<dbReference type="AlphaFoldDB" id="A0A1G8QWP1"/>
<evidence type="ECO:0008006" key="5">
    <source>
        <dbReference type="Google" id="ProtNLM"/>
    </source>
</evidence>
<reference evidence="4" key="1">
    <citation type="submission" date="2016-10" db="EMBL/GenBank/DDBJ databases">
        <authorList>
            <person name="Varghese N."/>
            <person name="Submissions S."/>
        </authorList>
    </citation>
    <scope>NUCLEOTIDE SEQUENCE [LARGE SCALE GENOMIC DNA]</scope>
    <source>
        <strain evidence="4">DSM 4771</strain>
    </source>
</reference>
<evidence type="ECO:0000313" key="4">
    <source>
        <dbReference type="Proteomes" id="UP000199225"/>
    </source>
</evidence>
<evidence type="ECO:0000259" key="2">
    <source>
        <dbReference type="Pfam" id="PF22823"/>
    </source>
</evidence>
<dbReference type="InterPro" id="IPR055008">
    <property type="entry name" value="MrpR_C_cat"/>
</dbReference>
<organism evidence="3 4">
    <name type="scientific">Salimicrobium halophilum</name>
    <dbReference type="NCBI Taxonomy" id="86666"/>
    <lineage>
        <taxon>Bacteria</taxon>
        <taxon>Bacillati</taxon>
        <taxon>Bacillota</taxon>
        <taxon>Bacilli</taxon>
        <taxon>Bacillales</taxon>
        <taxon>Bacillaceae</taxon>
        <taxon>Salimicrobium</taxon>
    </lineage>
</organism>
<dbReference type="SUPFAM" id="SSF56349">
    <property type="entry name" value="DNA breaking-rejoining enzymes"/>
    <property type="match status" value="1"/>
</dbReference>
<sequence>MENGSSLDFLEGHELFNQQLKEDYFTHLLKNGQVNRESVKSYARLMERLSPAEENRNKDVMHFSFEEMEDILRGFQTRFRGTIESYARIISTYLNWAVMQGYISENVLQRLNPKDFNAYVIEQDLFLTNSQLMRYEDNLENYQDAVILRLLFEGVCGRQMSELRNLKYQREFVDEETNTLKLIHSLEEDDSGRPVKYWERYLKVEDRSLHLVKRASEENYYYKSNGDMADTTGRIREYTDLIRNDYVLRPSNTKTIIMNNPIDKHVIYYRLNRISDVLGIDRLTSKFILRSGMIHFAKTIVDENQGVTLADIKIVAERFNVKSYHNLKGFLTDENLQNA</sequence>
<name>A0A1G8QWP1_9BACI</name>
<dbReference type="Pfam" id="PF22822">
    <property type="entry name" value="MrpR_N_CB"/>
    <property type="match status" value="1"/>
</dbReference>
<feature type="domain" description="MrpR N-terminal core-binding" evidence="1">
    <location>
        <begin position="15"/>
        <end position="98"/>
    </location>
</feature>
<dbReference type="RefSeq" id="WP_093192058.1">
    <property type="nucleotide sequence ID" value="NZ_FNEV01000002.1"/>
</dbReference>
<dbReference type="Proteomes" id="UP000199225">
    <property type="component" value="Unassembled WGS sequence"/>
</dbReference>
<dbReference type="EMBL" id="FNEV01000002">
    <property type="protein sequence ID" value="SDJ08735.1"/>
    <property type="molecule type" value="Genomic_DNA"/>
</dbReference>
<dbReference type="STRING" id="86666.SAMN04490247_0656"/>
<evidence type="ECO:0000259" key="1">
    <source>
        <dbReference type="Pfam" id="PF22822"/>
    </source>
</evidence>
<gene>
    <name evidence="3" type="ORF">SAMN04490247_0656</name>
</gene>
<proteinExistence type="predicted"/>
<dbReference type="OrthoDB" id="2086953at2"/>
<dbReference type="Pfam" id="PF22823">
    <property type="entry name" value="MrpR_C_cat"/>
    <property type="match status" value="1"/>
</dbReference>
<feature type="domain" description="MrpR C-terminal catalytic" evidence="2">
    <location>
        <begin position="126"/>
        <end position="312"/>
    </location>
</feature>
<dbReference type="GO" id="GO:0003677">
    <property type="term" value="F:DNA binding"/>
    <property type="evidence" value="ECO:0007669"/>
    <property type="project" value="InterPro"/>
</dbReference>
<accession>A0A1G8QWP1</accession>